<gene>
    <name evidence="1" type="ORF">DSM106972_067010</name>
</gene>
<accession>A0A3S1CHG9</accession>
<dbReference type="AlphaFoldDB" id="A0A3S1CHG9"/>
<name>A0A3S1CHG9_9CYAN</name>
<dbReference type="Proteomes" id="UP000271624">
    <property type="component" value="Unassembled WGS sequence"/>
</dbReference>
<proteinExistence type="predicted"/>
<reference evidence="1" key="1">
    <citation type="submission" date="2018-12" db="EMBL/GenBank/DDBJ databases">
        <authorList>
            <person name="Will S."/>
            <person name="Neumann-Schaal M."/>
            <person name="Henke P."/>
        </authorList>
    </citation>
    <scope>NUCLEOTIDE SEQUENCE</scope>
    <source>
        <strain evidence="1">PCC 7102</strain>
    </source>
</reference>
<dbReference type="RefSeq" id="WP_233787945.1">
    <property type="nucleotide sequence ID" value="NZ_RSCL01000019.1"/>
</dbReference>
<comment type="caution">
    <text evidence="1">The sequence shown here is derived from an EMBL/GenBank/DDBJ whole genome shotgun (WGS) entry which is preliminary data.</text>
</comment>
<dbReference type="SUPFAM" id="SSF54786">
    <property type="entry name" value="YcfA/nrd intein domain"/>
    <property type="match status" value="1"/>
</dbReference>
<evidence type="ECO:0008006" key="3">
    <source>
        <dbReference type="Google" id="ProtNLM"/>
    </source>
</evidence>
<organism evidence="1 2">
    <name type="scientific">Dulcicalothrix desertica PCC 7102</name>
    <dbReference type="NCBI Taxonomy" id="232991"/>
    <lineage>
        <taxon>Bacteria</taxon>
        <taxon>Bacillati</taxon>
        <taxon>Cyanobacteriota</taxon>
        <taxon>Cyanophyceae</taxon>
        <taxon>Nostocales</taxon>
        <taxon>Calotrichaceae</taxon>
        <taxon>Dulcicalothrix</taxon>
    </lineage>
</organism>
<protein>
    <recommendedName>
        <fullName evidence="3">Type II toxin-antitoxin system HicA family toxin</fullName>
    </recommendedName>
</protein>
<evidence type="ECO:0000313" key="1">
    <source>
        <dbReference type="EMBL" id="RUT01604.1"/>
    </source>
</evidence>
<dbReference type="EMBL" id="RSCL01000019">
    <property type="protein sequence ID" value="RUT01604.1"/>
    <property type="molecule type" value="Genomic_DNA"/>
</dbReference>
<keyword evidence="2" id="KW-1185">Reference proteome</keyword>
<reference evidence="1" key="2">
    <citation type="journal article" date="2019" name="Genome Biol. Evol.">
        <title>Day and night: Metabolic profiles and evolutionary relationships of six axenic non-marine cyanobacteria.</title>
        <authorList>
            <person name="Will S.E."/>
            <person name="Henke P."/>
            <person name="Boedeker C."/>
            <person name="Huang S."/>
            <person name="Brinkmann H."/>
            <person name="Rohde M."/>
            <person name="Jarek M."/>
            <person name="Friedl T."/>
            <person name="Seufert S."/>
            <person name="Schumacher M."/>
            <person name="Overmann J."/>
            <person name="Neumann-Schaal M."/>
            <person name="Petersen J."/>
        </authorList>
    </citation>
    <scope>NUCLEOTIDE SEQUENCE [LARGE SCALE GENOMIC DNA]</scope>
    <source>
        <strain evidence="1">PCC 7102</strain>
    </source>
</reference>
<evidence type="ECO:0000313" key="2">
    <source>
        <dbReference type="Proteomes" id="UP000271624"/>
    </source>
</evidence>
<sequence length="84" mass="9515">MMIRNIKFAELEQLLLSIGFVEVPTTGSHKVYEYSLLGTLVVLPGYEQQANVRTMHLVAVRKILDENGLMDRDVFTSFLEKVAS</sequence>